<dbReference type="Proteomes" id="UP000190435">
    <property type="component" value="Unassembled WGS sequence"/>
</dbReference>
<evidence type="ECO:0000256" key="5">
    <source>
        <dbReference type="ARBA" id="ARBA00022847"/>
    </source>
</evidence>
<keyword evidence="7 8" id="KW-0472">Membrane</keyword>
<keyword evidence="6 8" id="KW-1133">Transmembrane helix</keyword>
<evidence type="ECO:0000313" key="13">
    <source>
        <dbReference type="Proteomes" id="UP000255279"/>
    </source>
</evidence>
<keyword evidence="12" id="KW-1185">Reference proteome</keyword>
<evidence type="ECO:0000256" key="2">
    <source>
        <dbReference type="ARBA" id="ARBA00022448"/>
    </source>
</evidence>
<dbReference type="Pfam" id="PF07690">
    <property type="entry name" value="MFS_1"/>
    <property type="match status" value="1"/>
</dbReference>
<dbReference type="PROSITE" id="PS50850">
    <property type="entry name" value="MFS"/>
    <property type="match status" value="1"/>
</dbReference>
<dbReference type="InterPro" id="IPR020846">
    <property type="entry name" value="MFS_dom"/>
</dbReference>
<dbReference type="Gene3D" id="1.20.1250.20">
    <property type="entry name" value="MFS general substrate transporter like domains"/>
    <property type="match status" value="2"/>
</dbReference>
<evidence type="ECO:0000256" key="6">
    <source>
        <dbReference type="ARBA" id="ARBA00022989"/>
    </source>
</evidence>
<evidence type="ECO:0000256" key="4">
    <source>
        <dbReference type="ARBA" id="ARBA00022692"/>
    </source>
</evidence>
<dbReference type="STRING" id="34060.B0181_05340"/>
<feature type="transmembrane region" description="Helical" evidence="8">
    <location>
        <begin position="88"/>
        <end position="106"/>
    </location>
</feature>
<feature type="transmembrane region" description="Helical" evidence="8">
    <location>
        <begin position="256"/>
        <end position="281"/>
    </location>
</feature>
<accession>A0A1T0A2Y0</accession>
<dbReference type="InterPro" id="IPR051084">
    <property type="entry name" value="H+-coupled_symporters"/>
</dbReference>
<feature type="transmembrane region" description="Helical" evidence="8">
    <location>
        <begin position="416"/>
        <end position="436"/>
    </location>
</feature>
<feature type="transmembrane region" description="Helical" evidence="8">
    <location>
        <begin position="326"/>
        <end position="345"/>
    </location>
</feature>
<evidence type="ECO:0000313" key="10">
    <source>
        <dbReference type="EMBL" id="OOR90074.1"/>
    </source>
</evidence>
<evidence type="ECO:0000256" key="1">
    <source>
        <dbReference type="ARBA" id="ARBA00004651"/>
    </source>
</evidence>
<feature type="transmembrane region" description="Helical" evidence="8">
    <location>
        <begin position="188"/>
        <end position="208"/>
    </location>
</feature>
<reference evidence="11 13" key="2">
    <citation type="submission" date="2018-06" db="EMBL/GenBank/DDBJ databases">
        <authorList>
            <consortium name="Pathogen Informatics"/>
            <person name="Doyle S."/>
        </authorList>
    </citation>
    <scope>NUCLEOTIDE SEQUENCE [LARGE SCALE GENOMIC DNA]</scope>
    <source>
        <strain evidence="11 13">NCTC10293</strain>
    </source>
</reference>
<feature type="transmembrane region" description="Helical" evidence="8">
    <location>
        <begin position="153"/>
        <end position="176"/>
    </location>
</feature>
<keyword evidence="3" id="KW-1003">Cell membrane</keyword>
<evidence type="ECO:0000313" key="11">
    <source>
        <dbReference type="EMBL" id="STZ14687.1"/>
    </source>
</evidence>
<feature type="transmembrane region" description="Helical" evidence="8">
    <location>
        <begin position="351"/>
        <end position="376"/>
    </location>
</feature>
<dbReference type="OrthoDB" id="3690818at2"/>
<dbReference type="EMBL" id="UGQE01000004">
    <property type="protein sequence ID" value="STZ14687.1"/>
    <property type="molecule type" value="Genomic_DNA"/>
</dbReference>
<evidence type="ECO:0000259" key="9">
    <source>
        <dbReference type="PROSITE" id="PS50850"/>
    </source>
</evidence>
<dbReference type="RefSeq" id="WP_078276474.1">
    <property type="nucleotide sequence ID" value="NZ_CAACXO010000053.1"/>
</dbReference>
<sequence length="446" mass="48703">MPNVERLLSPQHLQLILLIGLCAGVVFFDFAVFIYLTDALSAAFFKTADTAATYNAQLFGLFAAGYIARPVGGVLFGRLGDSKGRRTALTQSLLIATICTFIIAILPNHTQIGILAPILLVVARLGQGVALGGVMPAAWVFICEHLPIKNIGFGCSVVSAMCVLSLLILAGVASSLNDSLSFVQMTSWGWRVLFLIGGIISLVAYFLARQTKETPIFRTQNDADFQNNSAQMGVINLNDSRRSTHEKRYAMFSQRLGLGITFAFLLSWVMASLFMFIPILLAPLIDANFILSGTIVRFGSLISMLFMVISAVIFGYLVDRFNAGRILVFGGLFLILQSVLFFYQLRADSELMLIFFALLGCAGGMVGALPSVMVRLFPTRFRMTGLGIAYNSAYAIVGGVLPFALGFATFHFSFTPALYLACVGLLCVFVSFYIYYMPRTAHDLKR</sequence>
<feature type="domain" description="Major facilitator superfamily (MFS) profile" evidence="9">
    <location>
        <begin position="15"/>
        <end position="441"/>
    </location>
</feature>
<dbReference type="InterPro" id="IPR036259">
    <property type="entry name" value="MFS_trans_sf"/>
</dbReference>
<dbReference type="PANTHER" id="PTHR43528:SF7">
    <property type="entry name" value="MFS TRANSPORTER"/>
    <property type="match status" value="1"/>
</dbReference>
<evidence type="ECO:0000313" key="12">
    <source>
        <dbReference type="Proteomes" id="UP000190435"/>
    </source>
</evidence>
<comment type="subcellular location">
    <subcellularLocation>
        <location evidence="1">Cell membrane</location>
        <topology evidence="1">Multi-pass membrane protein</topology>
    </subcellularLocation>
</comment>
<proteinExistence type="predicted"/>
<keyword evidence="5" id="KW-0769">Symport</keyword>
<evidence type="ECO:0000256" key="3">
    <source>
        <dbReference type="ARBA" id="ARBA00022475"/>
    </source>
</evidence>
<reference evidence="10 12" key="1">
    <citation type="submission" date="2017-02" db="EMBL/GenBank/DDBJ databases">
        <title>Draft genome sequence of Moraxella caviae CCUG 355 type strain.</title>
        <authorList>
            <person name="Engstrom-Jakobsson H."/>
            <person name="Salva-Serra F."/>
            <person name="Thorell K."/>
            <person name="Gonzales-Siles L."/>
            <person name="Karlsson R."/>
            <person name="Boulund F."/>
            <person name="Engstrand L."/>
            <person name="Moore E."/>
        </authorList>
    </citation>
    <scope>NUCLEOTIDE SEQUENCE [LARGE SCALE GENOMIC DNA]</scope>
    <source>
        <strain evidence="10 12">CCUG 355</strain>
    </source>
</reference>
<dbReference type="AlphaFoldDB" id="A0A1T0A2Y0"/>
<evidence type="ECO:0000256" key="8">
    <source>
        <dbReference type="SAM" id="Phobius"/>
    </source>
</evidence>
<feature type="transmembrane region" description="Helical" evidence="8">
    <location>
        <begin position="56"/>
        <end position="76"/>
    </location>
</feature>
<feature type="transmembrane region" description="Helical" evidence="8">
    <location>
        <begin position="112"/>
        <end position="141"/>
    </location>
</feature>
<keyword evidence="4 8" id="KW-0812">Transmembrane</keyword>
<dbReference type="GO" id="GO:0005886">
    <property type="term" value="C:plasma membrane"/>
    <property type="evidence" value="ECO:0007669"/>
    <property type="project" value="UniProtKB-SubCell"/>
</dbReference>
<organism evidence="10 12">
    <name type="scientific">Moraxella caviae</name>
    <dbReference type="NCBI Taxonomy" id="34060"/>
    <lineage>
        <taxon>Bacteria</taxon>
        <taxon>Pseudomonadati</taxon>
        <taxon>Pseudomonadota</taxon>
        <taxon>Gammaproteobacteria</taxon>
        <taxon>Moraxellales</taxon>
        <taxon>Moraxellaceae</taxon>
        <taxon>Moraxella</taxon>
    </lineage>
</organism>
<dbReference type="InterPro" id="IPR011701">
    <property type="entry name" value="MFS"/>
</dbReference>
<feature type="transmembrane region" description="Helical" evidence="8">
    <location>
        <begin position="12"/>
        <end position="36"/>
    </location>
</feature>
<protein>
    <submittedName>
        <fullName evidence="11">Proline porter II</fullName>
    </submittedName>
</protein>
<dbReference type="SUPFAM" id="SSF103473">
    <property type="entry name" value="MFS general substrate transporter"/>
    <property type="match status" value="1"/>
</dbReference>
<gene>
    <name evidence="11" type="primary">proP</name>
    <name evidence="10" type="ORF">B0181_05340</name>
    <name evidence="11" type="ORF">NCTC10293_02284</name>
</gene>
<feature type="transmembrane region" description="Helical" evidence="8">
    <location>
        <begin position="301"/>
        <end position="319"/>
    </location>
</feature>
<evidence type="ECO:0000256" key="7">
    <source>
        <dbReference type="ARBA" id="ARBA00023136"/>
    </source>
</evidence>
<name>A0A1T0A2Y0_9GAMM</name>
<dbReference type="PANTHER" id="PTHR43528">
    <property type="entry name" value="ALPHA-KETOGLUTARATE PERMEASE"/>
    <property type="match status" value="1"/>
</dbReference>
<dbReference type="Proteomes" id="UP000255279">
    <property type="component" value="Unassembled WGS sequence"/>
</dbReference>
<feature type="transmembrane region" description="Helical" evidence="8">
    <location>
        <begin position="388"/>
        <end position="410"/>
    </location>
</feature>
<dbReference type="EMBL" id="MUXU01000034">
    <property type="protein sequence ID" value="OOR90074.1"/>
    <property type="molecule type" value="Genomic_DNA"/>
</dbReference>
<keyword evidence="2" id="KW-0813">Transport</keyword>
<dbReference type="GO" id="GO:0015293">
    <property type="term" value="F:symporter activity"/>
    <property type="evidence" value="ECO:0007669"/>
    <property type="project" value="UniProtKB-KW"/>
</dbReference>